<dbReference type="AlphaFoldDB" id="A0AAV8Y166"/>
<comment type="caution">
    <text evidence="1">The sequence shown here is derived from an EMBL/GenBank/DDBJ whole genome shotgun (WGS) entry which is preliminary data.</text>
</comment>
<reference evidence="1" key="1">
    <citation type="journal article" date="2023" name="Insect Mol. Biol.">
        <title>Genome sequencing provides insights into the evolution of gene families encoding plant cell wall-degrading enzymes in longhorned beetles.</title>
        <authorList>
            <person name="Shin N.R."/>
            <person name="Okamura Y."/>
            <person name="Kirsch R."/>
            <person name="Pauchet Y."/>
        </authorList>
    </citation>
    <scope>NUCLEOTIDE SEQUENCE</scope>
    <source>
        <strain evidence="1">RBIC_L_NR</strain>
    </source>
</reference>
<evidence type="ECO:0000313" key="1">
    <source>
        <dbReference type="EMBL" id="KAJ8944242.1"/>
    </source>
</evidence>
<keyword evidence="2" id="KW-1185">Reference proteome</keyword>
<proteinExistence type="predicted"/>
<accession>A0AAV8Y166</accession>
<dbReference type="Proteomes" id="UP001162156">
    <property type="component" value="Unassembled WGS sequence"/>
</dbReference>
<sequence>MTNNDALYGVVIIGLIRYSYSSCSCSICLLQMGIPILATKRHTLLGTFNTIWHLPKSVK</sequence>
<organism evidence="1 2">
    <name type="scientific">Rhamnusium bicolor</name>
    <dbReference type="NCBI Taxonomy" id="1586634"/>
    <lineage>
        <taxon>Eukaryota</taxon>
        <taxon>Metazoa</taxon>
        <taxon>Ecdysozoa</taxon>
        <taxon>Arthropoda</taxon>
        <taxon>Hexapoda</taxon>
        <taxon>Insecta</taxon>
        <taxon>Pterygota</taxon>
        <taxon>Neoptera</taxon>
        <taxon>Endopterygota</taxon>
        <taxon>Coleoptera</taxon>
        <taxon>Polyphaga</taxon>
        <taxon>Cucujiformia</taxon>
        <taxon>Chrysomeloidea</taxon>
        <taxon>Cerambycidae</taxon>
        <taxon>Lepturinae</taxon>
        <taxon>Rhagiini</taxon>
        <taxon>Rhamnusium</taxon>
    </lineage>
</organism>
<gene>
    <name evidence="1" type="ORF">NQ314_009519</name>
</gene>
<name>A0AAV8Y166_9CUCU</name>
<evidence type="ECO:0000313" key="2">
    <source>
        <dbReference type="Proteomes" id="UP001162156"/>
    </source>
</evidence>
<dbReference type="EMBL" id="JANEYF010002614">
    <property type="protein sequence ID" value="KAJ8944242.1"/>
    <property type="molecule type" value="Genomic_DNA"/>
</dbReference>
<protein>
    <submittedName>
        <fullName evidence="1">Uncharacterized protein</fullName>
    </submittedName>
</protein>